<dbReference type="EMBL" id="JAIWYP010000013">
    <property type="protein sequence ID" value="KAH3715443.1"/>
    <property type="molecule type" value="Genomic_DNA"/>
</dbReference>
<organism evidence="1 2">
    <name type="scientific">Dreissena polymorpha</name>
    <name type="common">Zebra mussel</name>
    <name type="synonym">Mytilus polymorpha</name>
    <dbReference type="NCBI Taxonomy" id="45954"/>
    <lineage>
        <taxon>Eukaryota</taxon>
        <taxon>Metazoa</taxon>
        <taxon>Spiralia</taxon>
        <taxon>Lophotrochozoa</taxon>
        <taxon>Mollusca</taxon>
        <taxon>Bivalvia</taxon>
        <taxon>Autobranchia</taxon>
        <taxon>Heteroconchia</taxon>
        <taxon>Euheterodonta</taxon>
        <taxon>Imparidentia</taxon>
        <taxon>Neoheterodontei</taxon>
        <taxon>Myida</taxon>
        <taxon>Dreissenoidea</taxon>
        <taxon>Dreissenidae</taxon>
        <taxon>Dreissena</taxon>
    </lineage>
</organism>
<reference evidence="1" key="2">
    <citation type="submission" date="2020-11" db="EMBL/GenBank/DDBJ databases">
        <authorList>
            <person name="McCartney M.A."/>
            <person name="Auch B."/>
            <person name="Kono T."/>
            <person name="Mallez S."/>
            <person name="Becker A."/>
            <person name="Gohl D.M."/>
            <person name="Silverstein K.A.T."/>
            <person name="Koren S."/>
            <person name="Bechman K.B."/>
            <person name="Herman A."/>
            <person name="Abrahante J.E."/>
            <person name="Garbe J."/>
        </authorList>
    </citation>
    <scope>NUCLEOTIDE SEQUENCE</scope>
    <source>
        <strain evidence="1">Duluth1</strain>
        <tissue evidence="1">Whole animal</tissue>
    </source>
</reference>
<name>A0A9D4HF41_DREPO</name>
<comment type="caution">
    <text evidence="1">The sequence shown here is derived from an EMBL/GenBank/DDBJ whole genome shotgun (WGS) entry which is preliminary data.</text>
</comment>
<reference evidence="1" key="1">
    <citation type="journal article" date="2019" name="bioRxiv">
        <title>The Genome of the Zebra Mussel, Dreissena polymorpha: A Resource for Invasive Species Research.</title>
        <authorList>
            <person name="McCartney M.A."/>
            <person name="Auch B."/>
            <person name="Kono T."/>
            <person name="Mallez S."/>
            <person name="Zhang Y."/>
            <person name="Obille A."/>
            <person name="Becker A."/>
            <person name="Abrahante J.E."/>
            <person name="Garbe J."/>
            <person name="Badalamenti J.P."/>
            <person name="Herman A."/>
            <person name="Mangelson H."/>
            <person name="Liachko I."/>
            <person name="Sullivan S."/>
            <person name="Sone E.D."/>
            <person name="Koren S."/>
            <person name="Silverstein K.A.T."/>
            <person name="Beckman K.B."/>
            <person name="Gohl D.M."/>
        </authorList>
    </citation>
    <scope>NUCLEOTIDE SEQUENCE</scope>
    <source>
        <strain evidence="1">Duluth1</strain>
        <tissue evidence="1">Whole animal</tissue>
    </source>
</reference>
<dbReference type="Proteomes" id="UP000828390">
    <property type="component" value="Unassembled WGS sequence"/>
</dbReference>
<evidence type="ECO:0000313" key="1">
    <source>
        <dbReference type="EMBL" id="KAH3715443.1"/>
    </source>
</evidence>
<keyword evidence="2" id="KW-1185">Reference proteome</keyword>
<protein>
    <submittedName>
        <fullName evidence="1">Uncharacterized protein</fullName>
    </submittedName>
</protein>
<evidence type="ECO:0000313" key="2">
    <source>
        <dbReference type="Proteomes" id="UP000828390"/>
    </source>
</evidence>
<gene>
    <name evidence="1" type="ORF">DPMN_058153</name>
</gene>
<dbReference type="AlphaFoldDB" id="A0A9D4HF41"/>
<accession>A0A9D4HF41</accession>
<sequence length="157" mass="18292">MKCDFYSVYSFQLHRDIIGTYLLTKFHEDWIRNVPARQSEKLPHPPGNHVFQRTGTIETKVLTQFHDNWAKNVTSKKNAPPTGGHVFHRSLPFSNLSEKSIKPMKTALLAGGHVCQRTGTTFELNQHIFKTNILTNFKRDRDFIKTKLLTKFHEDRK</sequence>
<proteinExistence type="predicted"/>